<sequence>MYDFPVMEGQSTNRVPRGITIDGEGGVMNGIIGGYVGGAGSKKAPLNPVFAPDLTTIERLIERFSEEDGLVVLRVIPVSMPAPYELSLYAEQGIFVLMLNTMLSDDNAIVDILSMHGLEFDFVGVPGAAYPRRAVTRDFAVVRRAFRAISALGTLPTEQIMPGNQAGQRR</sequence>
<protein>
    <submittedName>
        <fullName evidence="1">Uncharacterized protein</fullName>
    </submittedName>
</protein>
<proteinExistence type="predicted"/>
<accession>A0A7Z2JDT1</accession>
<keyword evidence="2" id="KW-1185">Reference proteome</keyword>
<reference evidence="1 2" key="1">
    <citation type="submission" date="2019-12" db="EMBL/GenBank/DDBJ databases">
        <title>Paraburkholderia acidiphila 7Q-K02 sp. nov and Paraburkholderia acidisoli DHF22 sp. nov., two strains isolated from forest soil.</title>
        <authorList>
            <person name="Gao Z."/>
            <person name="Qiu L."/>
        </authorList>
    </citation>
    <scope>NUCLEOTIDE SEQUENCE [LARGE SCALE GENOMIC DNA]</scope>
    <source>
        <strain evidence="1 2">7Q-K02</strain>
    </source>
</reference>
<organism evidence="1 2">
    <name type="scientific">Paraburkholderia acidiphila</name>
    <dbReference type="NCBI Taxonomy" id="2571747"/>
    <lineage>
        <taxon>Bacteria</taxon>
        <taxon>Pseudomonadati</taxon>
        <taxon>Pseudomonadota</taxon>
        <taxon>Betaproteobacteria</taxon>
        <taxon>Burkholderiales</taxon>
        <taxon>Burkholderiaceae</taxon>
        <taxon>Paraburkholderia</taxon>
    </lineage>
</organism>
<dbReference type="OrthoDB" id="9954350at2"/>
<dbReference type="InterPro" id="IPR054205">
    <property type="entry name" value="DUF6911"/>
</dbReference>
<evidence type="ECO:0000313" key="1">
    <source>
        <dbReference type="EMBL" id="QGZ59739.1"/>
    </source>
</evidence>
<dbReference type="EMBL" id="CP046912">
    <property type="protein sequence ID" value="QGZ59739.1"/>
    <property type="molecule type" value="Genomic_DNA"/>
</dbReference>
<dbReference type="AlphaFoldDB" id="A0A7Z2JDT1"/>
<dbReference type="Pfam" id="PF21852">
    <property type="entry name" value="DUF6911"/>
    <property type="match status" value="1"/>
</dbReference>
<gene>
    <name evidence="1" type="ORF">FAZ97_32760</name>
</gene>
<evidence type="ECO:0000313" key="2">
    <source>
        <dbReference type="Proteomes" id="UP000434209"/>
    </source>
</evidence>
<dbReference type="Proteomes" id="UP000434209">
    <property type="component" value="Chromosome 4"/>
</dbReference>
<dbReference type="KEGG" id="pacp:FAZ97_32760"/>
<dbReference type="RefSeq" id="WP_158762916.1">
    <property type="nucleotide sequence ID" value="NZ_CP046912.1"/>
</dbReference>
<name>A0A7Z2JDT1_9BURK</name>